<dbReference type="EMBL" id="JACEIK010003870">
    <property type="protein sequence ID" value="MCD9643365.1"/>
    <property type="molecule type" value="Genomic_DNA"/>
</dbReference>
<gene>
    <name evidence="1" type="ORF">HAX54_030814</name>
</gene>
<proteinExistence type="predicted"/>
<protein>
    <recommendedName>
        <fullName evidence="3">HTH CENPB-type domain-containing protein</fullName>
    </recommendedName>
</protein>
<comment type="caution">
    <text evidence="1">The sequence shown here is derived from an EMBL/GenBank/DDBJ whole genome shotgun (WGS) entry which is preliminary data.</text>
</comment>
<evidence type="ECO:0008006" key="3">
    <source>
        <dbReference type="Google" id="ProtNLM"/>
    </source>
</evidence>
<organism evidence="1 2">
    <name type="scientific">Datura stramonium</name>
    <name type="common">Jimsonweed</name>
    <name type="synonym">Common thornapple</name>
    <dbReference type="NCBI Taxonomy" id="4076"/>
    <lineage>
        <taxon>Eukaryota</taxon>
        <taxon>Viridiplantae</taxon>
        <taxon>Streptophyta</taxon>
        <taxon>Embryophyta</taxon>
        <taxon>Tracheophyta</taxon>
        <taxon>Spermatophyta</taxon>
        <taxon>Magnoliopsida</taxon>
        <taxon>eudicotyledons</taxon>
        <taxon>Gunneridae</taxon>
        <taxon>Pentapetalae</taxon>
        <taxon>asterids</taxon>
        <taxon>lamiids</taxon>
        <taxon>Solanales</taxon>
        <taxon>Solanaceae</taxon>
        <taxon>Solanoideae</taxon>
        <taxon>Datureae</taxon>
        <taxon>Datura</taxon>
    </lineage>
</organism>
<evidence type="ECO:0000313" key="1">
    <source>
        <dbReference type="EMBL" id="MCD9643365.1"/>
    </source>
</evidence>
<name>A0ABS8VBM3_DATST</name>
<evidence type="ECO:0000313" key="2">
    <source>
        <dbReference type="Proteomes" id="UP000823775"/>
    </source>
</evidence>
<keyword evidence="2" id="KW-1185">Reference proteome</keyword>
<sequence length="107" mass="11870">MLCRQEVCVGREWVQSILHILDSYRETWKSIVSSKGLLKGSSEARTRGVPISPEGEQALVHWVLKQDADSSIAIEGHASAFDALPPKRQKIDQKKLLASISGEEETI</sequence>
<reference evidence="1 2" key="1">
    <citation type="journal article" date="2021" name="BMC Genomics">
        <title>Datura genome reveals duplications of psychoactive alkaloid biosynthetic genes and high mutation rate following tissue culture.</title>
        <authorList>
            <person name="Rajewski A."/>
            <person name="Carter-House D."/>
            <person name="Stajich J."/>
            <person name="Litt A."/>
        </authorList>
    </citation>
    <scope>NUCLEOTIDE SEQUENCE [LARGE SCALE GENOMIC DNA]</scope>
    <source>
        <strain evidence="1">AR-01</strain>
    </source>
</reference>
<accession>A0ABS8VBM3</accession>
<dbReference type="Proteomes" id="UP000823775">
    <property type="component" value="Unassembled WGS sequence"/>
</dbReference>